<dbReference type="Gene3D" id="1.10.30.50">
    <property type="match status" value="1"/>
</dbReference>
<reference evidence="2 3" key="1">
    <citation type="journal article" date="2014" name="J. Infect. Dis.">
        <title>Molecular characterization of a novel botulinum neurotoxin type H gene.</title>
        <authorList>
            <person name="Dover N."/>
            <person name="Barash J.R."/>
            <person name="Hill K.K."/>
            <person name="Xie G."/>
            <person name="Arnon S.S."/>
        </authorList>
    </citation>
    <scope>NUCLEOTIDE SEQUENCE [LARGE SCALE GENOMIC DNA]</scope>
    <source>
        <strain evidence="2 3">IBCA10-7060</strain>
    </source>
</reference>
<dbReference type="InterPro" id="IPR025960">
    <property type="entry name" value="RVT_N"/>
</dbReference>
<dbReference type="InterPro" id="IPR051083">
    <property type="entry name" value="GrpII_Intron_Splice-Mob/Def"/>
</dbReference>
<feature type="domain" description="Reverse transcriptase" evidence="1">
    <location>
        <begin position="100"/>
        <end position="337"/>
    </location>
</feature>
<dbReference type="Proteomes" id="UP000663464">
    <property type="component" value="Chromosome"/>
</dbReference>
<dbReference type="NCBIfam" id="TIGR04416">
    <property type="entry name" value="group_II_RT_mat"/>
    <property type="match status" value="1"/>
</dbReference>
<dbReference type="GO" id="GO:0003964">
    <property type="term" value="F:RNA-directed DNA polymerase activity"/>
    <property type="evidence" value="ECO:0007669"/>
    <property type="project" value="UniProtKB-KW"/>
</dbReference>
<dbReference type="SMART" id="SM00507">
    <property type="entry name" value="HNHc"/>
    <property type="match status" value="1"/>
</dbReference>
<keyword evidence="2" id="KW-0808">Transferase</keyword>
<evidence type="ECO:0000313" key="2">
    <source>
        <dbReference type="EMBL" id="QRI55417.1"/>
    </source>
</evidence>
<dbReference type="Pfam" id="PF00078">
    <property type="entry name" value="RVT_1"/>
    <property type="match status" value="1"/>
</dbReference>
<dbReference type="Pfam" id="PF01844">
    <property type="entry name" value="HNH"/>
    <property type="match status" value="1"/>
</dbReference>
<dbReference type="EC" id="2.7.7.49" evidence="2"/>
<dbReference type="CDD" id="cd01651">
    <property type="entry name" value="RT_G2_intron"/>
    <property type="match status" value="1"/>
</dbReference>
<proteinExistence type="predicted"/>
<dbReference type="CDD" id="cd00085">
    <property type="entry name" value="HNHc"/>
    <property type="match status" value="1"/>
</dbReference>
<dbReference type="InterPro" id="IPR002711">
    <property type="entry name" value="HNH"/>
</dbReference>
<dbReference type="Pfam" id="PF08388">
    <property type="entry name" value="GIIM"/>
    <property type="match status" value="1"/>
</dbReference>
<keyword evidence="2" id="KW-0695">RNA-directed DNA polymerase</keyword>
<sequence>MKTINKFNMSAVSPHIQNWSLIDWKKIYKYVKKLRQRIFRAEQLGQKRKVRKLQRLMIRSKANLLLSIKKVTQINKGKKTAGVDDEIILTSSDRVMLFNLLKRYNIKHIRPKPAKRVYIPKKNKKLRPLGIPVIKDRIFQNIVKNALEPQWEARFEPSSYGFRPKRSAQDAIVNLFTKLSSRSTRQWIFEGDFKGCFDNLNHQYIMDCLTKFPVKEAIYKCLKAGYVDNNSFNDTDAGTPQGGIVSPLLANIALHGIEEELGVKYYLDRGNHILARNSVGVVRYADDFVIVCKTEDEAMNIFQRLKHYLDKRGLTLAEDKTKVTHISEGFDFLGFNLRQYKSNKGMQLLIKPSKASVKKARETIKNVFIQLRGKPTGELIMKLNPIIRGIGNYWSSQVAKKIFSKIDHYTWIKVRKHLKILHPNKSFKWIYSKYFKADYTGVSSDKWILTDPHDKKTQLFKMHWIPIVRHVVVKYRNSPDDASLKEYFARRDKKDFIRDNVLSRRKLAKRSNYKCRVCKQSLIGDEPLKINQIIPTKLGGDKRYDNLELLHLSCHQQHRILLEKYGEGKELLRIFNYFKNNQIEPNNTKGYELMKKEFKKFKYQLI</sequence>
<dbReference type="Pfam" id="PF13655">
    <property type="entry name" value="RVT_N"/>
    <property type="match status" value="1"/>
</dbReference>
<dbReference type="PROSITE" id="PS50878">
    <property type="entry name" value="RT_POL"/>
    <property type="match status" value="1"/>
</dbReference>
<dbReference type="PANTHER" id="PTHR34047:SF10">
    <property type="entry name" value="GROUP II INTRON-ASSOCIATED OPEN READING FRAME"/>
    <property type="match status" value="1"/>
</dbReference>
<gene>
    <name evidence="2" type="primary">ltrA</name>
    <name evidence="2" type="ORF">JQS73_12345</name>
</gene>
<dbReference type="InterPro" id="IPR030931">
    <property type="entry name" value="Group_II_RT_mat"/>
</dbReference>
<dbReference type="InterPro" id="IPR003615">
    <property type="entry name" value="HNH_nuc"/>
</dbReference>
<organism evidence="2 3">
    <name type="scientific">Clostridium botulinum</name>
    <dbReference type="NCBI Taxonomy" id="1491"/>
    <lineage>
        <taxon>Bacteria</taxon>
        <taxon>Bacillati</taxon>
        <taxon>Bacillota</taxon>
        <taxon>Clostridia</taxon>
        <taxon>Eubacteriales</taxon>
        <taxon>Clostridiaceae</taxon>
        <taxon>Clostridium</taxon>
    </lineage>
</organism>
<dbReference type="InterPro" id="IPR000477">
    <property type="entry name" value="RT_dom"/>
</dbReference>
<accession>A0ABD7CPU8</accession>
<evidence type="ECO:0000259" key="1">
    <source>
        <dbReference type="PROSITE" id="PS50878"/>
    </source>
</evidence>
<evidence type="ECO:0000313" key="3">
    <source>
        <dbReference type="Proteomes" id="UP000663464"/>
    </source>
</evidence>
<dbReference type="InterPro" id="IPR043502">
    <property type="entry name" value="DNA/RNA_pol_sf"/>
</dbReference>
<dbReference type="SUPFAM" id="SSF56672">
    <property type="entry name" value="DNA/RNA polymerases"/>
    <property type="match status" value="1"/>
</dbReference>
<dbReference type="EMBL" id="CP069280">
    <property type="protein sequence ID" value="QRI55417.1"/>
    <property type="molecule type" value="Genomic_DNA"/>
</dbReference>
<name>A0ABD7CPU8_CLOBO</name>
<protein>
    <submittedName>
        <fullName evidence="2">Group II intron reverse transcriptase/maturase</fullName>
        <ecNumber evidence="2">2.7.7.49</ecNumber>
    </submittedName>
</protein>
<keyword evidence="2" id="KW-0548">Nucleotidyltransferase</keyword>
<dbReference type="PANTHER" id="PTHR34047">
    <property type="entry name" value="NUCLEAR INTRON MATURASE 1, MITOCHONDRIAL-RELATED"/>
    <property type="match status" value="1"/>
</dbReference>
<dbReference type="AlphaFoldDB" id="A0ABD7CPU8"/>
<dbReference type="InterPro" id="IPR013597">
    <property type="entry name" value="Mat_intron_G2"/>
</dbReference>